<sequence>MRQKAKERMSQTKNNLEEDDNGPRKKKARRSSQELFEFFEEKMSKIHAYKKEKLLVKLKEQEAIDKREKERNERFNKVLQQQNDNIMAMMGQQQQQLQQLQTMFMA</sequence>
<dbReference type="EMBL" id="JARQWQ010000064">
    <property type="protein sequence ID" value="KAK2555184.1"/>
    <property type="molecule type" value="Genomic_DNA"/>
</dbReference>
<evidence type="ECO:0000256" key="1">
    <source>
        <dbReference type="SAM" id="MobiDB-lite"/>
    </source>
</evidence>
<reference evidence="2" key="2">
    <citation type="journal article" date="2023" name="Science">
        <title>Genomic signatures of disease resistance in endangered staghorn corals.</title>
        <authorList>
            <person name="Vollmer S.V."/>
            <person name="Selwyn J.D."/>
            <person name="Despard B.A."/>
            <person name="Roesel C.L."/>
        </authorList>
    </citation>
    <scope>NUCLEOTIDE SEQUENCE</scope>
    <source>
        <strain evidence="2">K2</strain>
    </source>
</reference>
<evidence type="ECO:0000313" key="2">
    <source>
        <dbReference type="EMBL" id="KAK2555184.1"/>
    </source>
</evidence>
<proteinExistence type="predicted"/>
<gene>
    <name evidence="2" type="ORF">P5673_023161</name>
</gene>
<dbReference type="Proteomes" id="UP001249851">
    <property type="component" value="Unassembled WGS sequence"/>
</dbReference>
<dbReference type="AlphaFoldDB" id="A0AAD9UYZ0"/>
<keyword evidence="3" id="KW-1185">Reference proteome</keyword>
<comment type="caution">
    <text evidence="2">The sequence shown here is derived from an EMBL/GenBank/DDBJ whole genome shotgun (WGS) entry which is preliminary data.</text>
</comment>
<feature type="region of interest" description="Disordered" evidence="1">
    <location>
        <begin position="1"/>
        <end position="31"/>
    </location>
</feature>
<accession>A0AAD9UYZ0</accession>
<name>A0AAD9UYZ0_ACRCE</name>
<feature type="compositionally biased region" description="Basic and acidic residues" evidence="1">
    <location>
        <begin position="1"/>
        <end position="10"/>
    </location>
</feature>
<reference evidence="2" key="1">
    <citation type="journal article" date="2023" name="G3 (Bethesda)">
        <title>Whole genome assembly and annotation of the endangered Caribbean coral Acropora cervicornis.</title>
        <authorList>
            <person name="Selwyn J.D."/>
            <person name="Vollmer S.V."/>
        </authorList>
    </citation>
    <scope>NUCLEOTIDE SEQUENCE</scope>
    <source>
        <strain evidence="2">K2</strain>
    </source>
</reference>
<protein>
    <submittedName>
        <fullName evidence="2">Uncharacterized protein</fullName>
    </submittedName>
</protein>
<evidence type="ECO:0000313" key="3">
    <source>
        <dbReference type="Proteomes" id="UP001249851"/>
    </source>
</evidence>
<organism evidence="2 3">
    <name type="scientific">Acropora cervicornis</name>
    <name type="common">Staghorn coral</name>
    <dbReference type="NCBI Taxonomy" id="6130"/>
    <lineage>
        <taxon>Eukaryota</taxon>
        <taxon>Metazoa</taxon>
        <taxon>Cnidaria</taxon>
        <taxon>Anthozoa</taxon>
        <taxon>Hexacorallia</taxon>
        <taxon>Scleractinia</taxon>
        <taxon>Astrocoeniina</taxon>
        <taxon>Acroporidae</taxon>
        <taxon>Acropora</taxon>
    </lineage>
</organism>